<dbReference type="CDD" id="cd01741">
    <property type="entry name" value="GATase1_1"/>
    <property type="match status" value="1"/>
</dbReference>
<sequence>MTALSTPSSVPSPATSEAPAEAPPVPVRILVVQHEDGTDIRRFGTWLEDAGAVLRIVRPDRGEEIPDSSTYDALVVLGGQANALEDEANPWFPEVRGLLARSADGEFPSFNICLGAQMLAAAAGGEVSRIEAPQVGAFDVAARTEATTDPVFSALPDGDPVPTVLFHQDHFTLPAGARHLMDGSAAPHQAFRIGEAWGTQFHPESDPALVAHWSALTPDLEDWADVTADAVEGQTAAVQQGMEDAFRPVAEAFVAHVRERLSA</sequence>
<evidence type="ECO:0000256" key="1">
    <source>
        <dbReference type="SAM" id="MobiDB-lite"/>
    </source>
</evidence>
<dbReference type="InterPro" id="IPR029062">
    <property type="entry name" value="Class_I_gatase-like"/>
</dbReference>
<protein>
    <submittedName>
        <fullName evidence="3">GMP synthase</fullName>
    </submittedName>
</protein>
<dbReference type="RefSeq" id="WP_344309810.1">
    <property type="nucleotide sequence ID" value="NZ_BAAANO010000020.1"/>
</dbReference>
<dbReference type="InterPro" id="IPR017926">
    <property type="entry name" value="GATASE"/>
</dbReference>
<dbReference type="SUPFAM" id="SSF52317">
    <property type="entry name" value="Class I glutamine amidotransferase-like"/>
    <property type="match status" value="1"/>
</dbReference>
<dbReference type="InterPro" id="IPR044992">
    <property type="entry name" value="ChyE-like"/>
</dbReference>
<dbReference type="PROSITE" id="PS51273">
    <property type="entry name" value="GATASE_TYPE_1"/>
    <property type="match status" value="1"/>
</dbReference>
<reference evidence="3 4" key="1">
    <citation type="journal article" date="2019" name="Int. J. Syst. Evol. Microbiol.">
        <title>The Global Catalogue of Microorganisms (GCM) 10K type strain sequencing project: providing services to taxonomists for standard genome sequencing and annotation.</title>
        <authorList>
            <consortium name="The Broad Institute Genomics Platform"/>
            <consortium name="The Broad Institute Genome Sequencing Center for Infectious Disease"/>
            <person name="Wu L."/>
            <person name="Ma J."/>
        </authorList>
    </citation>
    <scope>NUCLEOTIDE SEQUENCE [LARGE SCALE GENOMIC DNA]</scope>
    <source>
        <strain evidence="3 4">JCM 14546</strain>
    </source>
</reference>
<feature type="compositionally biased region" description="Low complexity" evidence="1">
    <location>
        <begin position="1"/>
        <end position="20"/>
    </location>
</feature>
<evidence type="ECO:0000259" key="2">
    <source>
        <dbReference type="Pfam" id="PF00117"/>
    </source>
</evidence>
<dbReference type="PANTHER" id="PTHR42695">
    <property type="entry name" value="GLUTAMINE AMIDOTRANSFERASE YLR126C-RELATED"/>
    <property type="match status" value="1"/>
</dbReference>
<dbReference type="Pfam" id="PF00117">
    <property type="entry name" value="GATase"/>
    <property type="match status" value="1"/>
</dbReference>
<evidence type="ECO:0000313" key="4">
    <source>
        <dbReference type="Proteomes" id="UP001500755"/>
    </source>
</evidence>
<name>A0ABN2TJU1_9MICO</name>
<dbReference type="PANTHER" id="PTHR42695:SF5">
    <property type="entry name" value="GLUTAMINE AMIDOTRANSFERASE YLR126C-RELATED"/>
    <property type="match status" value="1"/>
</dbReference>
<dbReference type="Gene3D" id="3.40.50.880">
    <property type="match status" value="1"/>
</dbReference>
<feature type="region of interest" description="Disordered" evidence="1">
    <location>
        <begin position="1"/>
        <end position="24"/>
    </location>
</feature>
<accession>A0ABN2TJU1</accession>
<feature type="domain" description="Glutamine amidotransferase" evidence="2">
    <location>
        <begin position="49"/>
        <end position="207"/>
    </location>
</feature>
<proteinExistence type="predicted"/>
<keyword evidence="4" id="KW-1185">Reference proteome</keyword>
<evidence type="ECO:0000313" key="3">
    <source>
        <dbReference type="EMBL" id="GAA2010960.1"/>
    </source>
</evidence>
<dbReference type="Proteomes" id="UP001500755">
    <property type="component" value="Unassembled WGS sequence"/>
</dbReference>
<organism evidence="3 4">
    <name type="scientific">Brevibacterium samyangense</name>
    <dbReference type="NCBI Taxonomy" id="366888"/>
    <lineage>
        <taxon>Bacteria</taxon>
        <taxon>Bacillati</taxon>
        <taxon>Actinomycetota</taxon>
        <taxon>Actinomycetes</taxon>
        <taxon>Micrococcales</taxon>
        <taxon>Brevibacteriaceae</taxon>
        <taxon>Brevibacterium</taxon>
    </lineage>
</organism>
<dbReference type="EMBL" id="BAAANO010000020">
    <property type="protein sequence ID" value="GAA2010960.1"/>
    <property type="molecule type" value="Genomic_DNA"/>
</dbReference>
<comment type="caution">
    <text evidence="3">The sequence shown here is derived from an EMBL/GenBank/DDBJ whole genome shotgun (WGS) entry which is preliminary data.</text>
</comment>
<gene>
    <name evidence="3" type="ORF">GCM10009755_22840</name>
</gene>